<name>A0ABS2E2X7_9BACT</name>
<sequence>MEKLVTILEQFPLSARPYTAKDGTPMVFNSRGFLLSDGIDECYAEMTGDAALACPEYDRNTLHKVQACIKTRAYTDKNGTTRYENQVFITKLV</sequence>
<organism evidence="1 2">
    <name type="scientific">Mediterranea massiliensis</name>
    <dbReference type="NCBI Taxonomy" id="1841865"/>
    <lineage>
        <taxon>Bacteria</taxon>
        <taxon>Pseudomonadati</taxon>
        <taxon>Bacteroidota</taxon>
        <taxon>Bacteroidia</taxon>
        <taxon>Bacteroidales</taxon>
        <taxon>Bacteroidaceae</taxon>
        <taxon>Mediterranea</taxon>
    </lineage>
</organism>
<dbReference type="EMBL" id="JACLYZ010000032">
    <property type="protein sequence ID" value="MBM6735978.1"/>
    <property type="molecule type" value="Genomic_DNA"/>
</dbReference>
<evidence type="ECO:0000313" key="2">
    <source>
        <dbReference type="Proteomes" id="UP000766986"/>
    </source>
</evidence>
<protein>
    <submittedName>
        <fullName evidence="1">Uncharacterized protein</fullName>
    </submittedName>
</protein>
<dbReference type="RefSeq" id="WP_205096174.1">
    <property type="nucleotide sequence ID" value="NZ_JACLYZ010000032.1"/>
</dbReference>
<comment type="caution">
    <text evidence="1">The sequence shown here is derived from an EMBL/GenBank/DDBJ whole genome shotgun (WGS) entry which is preliminary data.</text>
</comment>
<keyword evidence="2" id="KW-1185">Reference proteome</keyword>
<evidence type="ECO:0000313" key="1">
    <source>
        <dbReference type="EMBL" id="MBM6735978.1"/>
    </source>
</evidence>
<reference evidence="1 2" key="1">
    <citation type="journal article" date="2021" name="Sci. Rep.">
        <title>The distribution of antibiotic resistance genes in chicken gut microbiota commensals.</title>
        <authorList>
            <person name="Juricova H."/>
            <person name="Matiasovicova J."/>
            <person name="Kubasova T."/>
            <person name="Cejkova D."/>
            <person name="Rychlik I."/>
        </authorList>
    </citation>
    <scope>NUCLEOTIDE SEQUENCE [LARGE SCALE GENOMIC DNA]</scope>
    <source>
        <strain evidence="1 2">An772</strain>
    </source>
</reference>
<gene>
    <name evidence="1" type="ORF">H7U35_12235</name>
</gene>
<proteinExistence type="predicted"/>
<dbReference type="Proteomes" id="UP000766986">
    <property type="component" value="Unassembled WGS sequence"/>
</dbReference>
<accession>A0ABS2E2X7</accession>